<dbReference type="EMBL" id="QVID01000002">
    <property type="protein sequence ID" value="RFN58146.1"/>
    <property type="molecule type" value="Genomic_DNA"/>
</dbReference>
<feature type="chain" id="PRO_5017586678" evidence="1">
    <location>
        <begin position="19"/>
        <end position="336"/>
    </location>
</feature>
<comment type="caution">
    <text evidence="2">The sequence shown here is derived from an EMBL/GenBank/DDBJ whole genome shotgun (WGS) entry which is preliminary data.</text>
</comment>
<feature type="signal peptide" evidence="1">
    <location>
        <begin position="1"/>
        <end position="18"/>
    </location>
</feature>
<sequence length="336" mass="39257">MKLVFPIFFLFLTVNAVAQKKEEQDFSAFKDYYPIAKRPYLSGGFGNNEYEQILFDAKPVVYYGLYNDIRKSLSRDSIVRGDAFYLSLQPQLRMYQENSKPVKTPSYKALIGWQSILRTNNNNFLTMAIETGHYSNGQTGAAFSTEFEDESEEGQAAYEAITDDTDLSAILNRKNGNFSTNLSRLSFNYRVNRFDAENNPKRIHSYTFTYQLYHNNFMGLFDFGGYNSEDIKLYGRHQFELGYEFTDYYKKMRYTIGQEVFLHLGSHPSTEPYRSKTYGIVYPWDTDLGFFADFTFGFDDYNYRFVDSFPRFSIGVTWDWFTPFVVKPPKVVTDKS</sequence>
<reference evidence="2 3" key="1">
    <citation type="journal article" date="2007" name="Int. J. Syst. Evol. Microbiol.">
        <title>Marixanthomonas ophiurae gen. nov., sp. nov., a marine bacterium of the family Flavobacteriaceae isolated from a deep-sea brittle star.</title>
        <authorList>
            <person name="Romanenko L.A."/>
            <person name="Uchino M."/>
            <person name="Frolova G.M."/>
            <person name="Mikhailov V.V."/>
        </authorList>
    </citation>
    <scope>NUCLEOTIDE SEQUENCE [LARGE SCALE GENOMIC DNA]</scope>
    <source>
        <strain evidence="2 3">KMM 3046</strain>
    </source>
</reference>
<evidence type="ECO:0000256" key="1">
    <source>
        <dbReference type="SAM" id="SignalP"/>
    </source>
</evidence>
<dbReference type="Proteomes" id="UP000261082">
    <property type="component" value="Unassembled WGS sequence"/>
</dbReference>
<dbReference type="OrthoDB" id="5380366at2"/>
<protein>
    <submittedName>
        <fullName evidence="2">TonB-dependent receptor</fullName>
    </submittedName>
</protein>
<keyword evidence="2" id="KW-0675">Receptor</keyword>
<evidence type="ECO:0000313" key="2">
    <source>
        <dbReference type="EMBL" id="RFN58146.1"/>
    </source>
</evidence>
<keyword evidence="1" id="KW-0732">Signal</keyword>
<evidence type="ECO:0000313" key="3">
    <source>
        <dbReference type="Proteomes" id="UP000261082"/>
    </source>
</evidence>
<name>A0A3E1Q7N8_9FLAO</name>
<proteinExistence type="predicted"/>
<keyword evidence="3" id="KW-1185">Reference proteome</keyword>
<gene>
    <name evidence="2" type="ORF">DZ858_13005</name>
</gene>
<accession>A0A3E1Q7N8</accession>
<organism evidence="2 3">
    <name type="scientific">Marixanthomonas ophiurae</name>
    <dbReference type="NCBI Taxonomy" id="387659"/>
    <lineage>
        <taxon>Bacteria</taxon>
        <taxon>Pseudomonadati</taxon>
        <taxon>Bacteroidota</taxon>
        <taxon>Flavobacteriia</taxon>
        <taxon>Flavobacteriales</taxon>
        <taxon>Flavobacteriaceae</taxon>
        <taxon>Marixanthomonas</taxon>
    </lineage>
</organism>
<dbReference type="RefSeq" id="WP_117160094.1">
    <property type="nucleotide sequence ID" value="NZ_QVID01000002.1"/>
</dbReference>
<dbReference type="AlphaFoldDB" id="A0A3E1Q7N8"/>